<feature type="transmembrane region" description="Helical" evidence="5">
    <location>
        <begin position="302"/>
        <end position="320"/>
    </location>
</feature>
<feature type="transmembrane region" description="Helical" evidence="5">
    <location>
        <begin position="241"/>
        <end position="263"/>
    </location>
</feature>
<evidence type="ECO:0000256" key="1">
    <source>
        <dbReference type="ARBA" id="ARBA00004141"/>
    </source>
</evidence>
<dbReference type="Proteomes" id="UP000635565">
    <property type="component" value="Unassembled WGS sequence"/>
</dbReference>
<dbReference type="InterPro" id="IPR004837">
    <property type="entry name" value="NaCa_Exmemb"/>
</dbReference>
<name>A0ABQ3VF86_9CHLR</name>
<feature type="transmembrane region" description="Helical" evidence="5">
    <location>
        <begin position="70"/>
        <end position="93"/>
    </location>
</feature>
<dbReference type="RefSeq" id="WP_201361696.1">
    <property type="nucleotide sequence ID" value="NZ_BNJJ01000005.1"/>
</dbReference>
<dbReference type="PANTHER" id="PTHR10846:SF8">
    <property type="entry name" value="INNER MEMBRANE PROTEIN YRBG"/>
    <property type="match status" value="1"/>
</dbReference>
<dbReference type="Gene3D" id="1.20.1420.30">
    <property type="entry name" value="NCX, central ion-binding region"/>
    <property type="match status" value="1"/>
</dbReference>
<sequence length="321" mass="33706">MFPLLFTLGLLLIGTILLLAGADWFVDGAGDLARALGVSVLIIGVLLAGLEPEEMLTAAIASARGAPGLAVGNVIGTNVTIVTAALGLSALIFPLSIDRSVRRQAFIATLVSVIPVVLLFLGSVTRLAGILLLVIFVGYTAFLFRTDQEAIKQRALSEDDDDDDRDQEWHSRPRFSWKPVLLTFGGLAAMAVGGPAIVEGALRFASLIGLSQGAVGATIVSLGTGAEMIALGVSAARKKQAALLVGGILGSFAYNLLVTLGLAATIRALPRDTHITLIALSIMVIVHLMLLALVWYGKIPRWMGAFLVGIYIIYLIVVVLA</sequence>
<keyword evidence="2 5" id="KW-0812">Transmembrane</keyword>
<protein>
    <submittedName>
        <fullName evidence="7">Sodium:calcium antiporter</fullName>
    </submittedName>
</protein>
<evidence type="ECO:0000256" key="4">
    <source>
        <dbReference type="ARBA" id="ARBA00023136"/>
    </source>
</evidence>
<evidence type="ECO:0000256" key="2">
    <source>
        <dbReference type="ARBA" id="ARBA00022692"/>
    </source>
</evidence>
<organism evidence="7 8">
    <name type="scientific">Dictyobacter formicarum</name>
    <dbReference type="NCBI Taxonomy" id="2778368"/>
    <lineage>
        <taxon>Bacteria</taxon>
        <taxon>Bacillati</taxon>
        <taxon>Chloroflexota</taxon>
        <taxon>Ktedonobacteria</taxon>
        <taxon>Ktedonobacterales</taxon>
        <taxon>Dictyobacteraceae</taxon>
        <taxon>Dictyobacter</taxon>
    </lineage>
</organism>
<feature type="transmembrane region" description="Helical" evidence="5">
    <location>
        <begin position="275"/>
        <end position="295"/>
    </location>
</feature>
<dbReference type="InterPro" id="IPR044880">
    <property type="entry name" value="NCX_ion-bd_dom_sf"/>
</dbReference>
<dbReference type="EMBL" id="BNJJ01000005">
    <property type="protein sequence ID" value="GHO84048.1"/>
    <property type="molecule type" value="Genomic_DNA"/>
</dbReference>
<comment type="caution">
    <text evidence="7">The sequence shown here is derived from an EMBL/GenBank/DDBJ whole genome shotgun (WGS) entry which is preliminary data.</text>
</comment>
<keyword evidence="4 5" id="KW-0472">Membrane</keyword>
<feature type="transmembrane region" description="Helical" evidence="5">
    <location>
        <begin position="180"/>
        <end position="198"/>
    </location>
</feature>
<evidence type="ECO:0000313" key="7">
    <source>
        <dbReference type="EMBL" id="GHO84048.1"/>
    </source>
</evidence>
<evidence type="ECO:0000256" key="5">
    <source>
        <dbReference type="SAM" id="Phobius"/>
    </source>
</evidence>
<gene>
    <name evidence="7" type="ORF">KSZ_20540</name>
</gene>
<dbReference type="Gene3D" id="6.10.280.80">
    <property type="entry name" value="NCX, peripheral helical region"/>
    <property type="match status" value="1"/>
</dbReference>
<dbReference type="PANTHER" id="PTHR10846">
    <property type="entry name" value="SODIUM/POTASSIUM/CALCIUM EXCHANGER"/>
    <property type="match status" value="1"/>
</dbReference>
<proteinExistence type="predicted"/>
<keyword evidence="8" id="KW-1185">Reference proteome</keyword>
<feature type="transmembrane region" description="Helical" evidence="5">
    <location>
        <begin position="32"/>
        <end position="50"/>
    </location>
</feature>
<evidence type="ECO:0000313" key="8">
    <source>
        <dbReference type="Proteomes" id="UP000635565"/>
    </source>
</evidence>
<accession>A0ABQ3VF86</accession>
<feature type="domain" description="Sodium/calcium exchanger membrane region" evidence="6">
    <location>
        <begin position="180"/>
        <end position="319"/>
    </location>
</feature>
<dbReference type="Pfam" id="PF01699">
    <property type="entry name" value="Na_Ca_ex"/>
    <property type="match status" value="2"/>
</dbReference>
<comment type="subcellular location">
    <subcellularLocation>
        <location evidence="1">Membrane</location>
        <topology evidence="1">Multi-pass membrane protein</topology>
    </subcellularLocation>
</comment>
<dbReference type="InterPro" id="IPR004481">
    <property type="entry name" value="K/Na/Ca-exchanger"/>
</dbReference>
<feature type="transmembrane region" description="Helical" evidence="5">
    <location>
        <begin position="204"/>
        <end position="229"/>
    </location>
</feature>
<feature type="transmembrane region" description="Helical" evidence="5">
    <location>
        <begin position="6"/>
        <end position="25"/>
    </location>
</feature>
<evidence type="ECO:0000259" key="6">
    <source>
        <dbReference type="Pfam" id="PF01699"/>
    </source>
</evidence>
<reference evidence="7 8" key="1">
    <citation type="journal article" date="2021" name="Int. J. Syst. Evol. Microbiol.">
        <title>Reticulibacter mediterranei gen. nov., sp. nov., within the new family Reticulibacteraceae fam. nov., and Ktedonospora formicarum gen. nov., sp. nov., Ktedonobacter robiniae sp. nov., Dictyobacter formicarum sp. nov. and Dictyobacter arantiisoli sp. nov., belonging to the class Ktedonobacteria.</title>
        <authorList>
            <person name="Yabe S."/>
            <person name="Zheng Y."/>
            <person name="Wang C.M."/>
            <person name="Sakai Y."/>
            <person name="Abe K."/>
            <person name="Yokota A."/>
            <person name="Donadio S."/>
            <person name="Cavaletti L."/>
            <person name="Monciardini P."/>
        </authorList>
    </citation>
    <scope>NUCLEOTIDE SEQUENCE [LARGE SCALE GENOMIC DNA]</scope>
    <source>
        <strain evidence="7 8">SOSP1-9</strain>
    </source>
</reference>
<evidence type="ECO:0000256" key="3">
    <source>
        <dbReference type="ARBA" id="ARBA00022989"/>
    </source>
</evidence>
<feature type="transmembrane region" description="Helical" evidence="5">
    <location>
        <begin position="127"/>
        <end position="144"/>
    </location>
</feature>
<feature type="transmembrane region" description="Helical" evidence="5">
    <location>
        <begin position="105"/>
        <end position="121"/>
    </location>
</feature>
<keyword evidence="3 5" id="KW-1133">Transmembrane helix</keyword>
<feature type="domain" description="Sodium/calcium exchanger membrane region" evidence="6">
    <location>
        <begin position="8"/>
        <end position="144"/>
    </location>
</feature>